<evidence type="ECO:0000313" key="2">
    <source>
        <dbReference type="Proteomes" id="UP001162162"/>
    </source>
</evidence>
<proteinExistence type="predicted"/>
<keyword evidence="2" id="KW-1185">Reference proteome</keyword>
<dbReference type="EMBL" id="JAPWTK010000318">
    <property type="protein sequence ID" value="KAJ8942651.1"/>
    <property type="molecule type" value="Genomic_DNA"/>
</dbReference>
<comment type="caution">
    <text evidence="1">The sequence shown here is derived from an EMBL/GenBank/DDBJ whole genome shotgun (WGS) entry which is preliminary data.</text>
</comment>
<name>A0AAV8XU70_9CUCU</name>
<reference evidence="1" key="1">
    <citation type="journal article" date="2023" name="Insect Mol. Biol.">
        <title>Genome sequencing provides insights into the evolution of gene families encoding plant cell wall-degrading enzymes in longhorned beetles.</title>
        <authorList>
            <person name="Shin N.R."/>
            <person name="Okamura Y."/>
            <person name="Kirsch R."/>
            <person name="Pauchet Y."/>
        </authorList>
    </citation>
    <scope>NUCLEOTIDE SEQUENCE</scope>
    <source>
        <strain evidence="1">AMC_N1</strain>
    </source>
</reference>
<dbReference type="Proteomes" id="UP001162162">
    <property type="component" value="Unassembled WGS sequence"/>
</dbReference>
<sequence length="105" mass="11947">NWTATYLDKITPYTTKYLKDYLSGAIKDCQDITVIQRLSVKCGTGACPTARNSVSCVQTARYSTNTRVCDWWFNVDCASTPNYYGINEDLYRVPAYSNQQNPDHN</sequence>
<evidence type="ECO:0000313" key="1">
    <source>
        <dbReference type="EMBL" id="KAJ8942651.1"/>
    </source>
</evidence>
<feature type="non-terminal residue" evidence="1">
    <location>
        <position position="1"/>
    </location>
</feature>
<gene>
    <name evidence="1" type="ORF">NQ318_013364</name>
</gene>
<accession>A0AAV8XU70</accession>
<protein>
    <submittedName>
        <fullName evidence="1">Uncharacterized protein</fullName>
    </submittedName>
</protein>
<dbReference type="AlphaFoldDB" id="A0AAV8XU70"/>
<organism evidence="1 2">
    <name type="scientific">Aromia moschata</name>
    <dbReference type="NCBI Taxonomy" id="1265417"/>
    <lineage>
        <taxon>Eukaryota</taxon>
        <taxon>Metazoa</taxon>
        <taxon>Ecdysozoa</taxon>
        <taxon>Arthropoda</taxon>
        <taxon>Hexapoda</taxon>
        <taxon>Insecta</taxon>
        <taxon>Pterygota</taxon>
        <taxon>Neoptera</taxon>
        <taxon>Endopterygota</taxon>
        <taxon>Coleoptera</taxon>
        <taxon>Polyphaga</taxon>
        <taxon>Cucujiformia</taxon>
        <taxon>Chrysomeloidea</taxon>
        <taxon>Cerambycidae</taxon>
        <taxon>Cerambycinae</taxon>
        <taxon>Callichromatini</taxon>
        <taxon>Aromia</taxon>
    </lineage>
</organism>